<gene>
    <name evidence="1" type="ORF">HPB49_023380</name>
</gene>
<keyword evidence="2" id="KW-1185">Reference proteome</keyword>
<comment type="caution">
    <text evidence="1">The sequence shown here is derived from an EMBL/GenBank/DDBJ whole genome shotgun (WGS) entry which is preliminary data.</text>
</comment>
<evidence type="ECO:0000313" key="1">
    <source>
        <dbReference type="EMBL" id="KAH7938429.1"/>
    </source>
</evidence>
<reference evidence="1" key="1">
    <citation type="submission" date="2020-05" db="EMBL/GenBank/DDBJ databases">
        <title>Large-scale comparative analyses of tick genomes elucidate their genetic diversity and vector capacities.</title>
        <authorList>
            <person name="Jia N."/>
            <person name="Wang J."/>
            <person name="Shi W."/>
            <person name="Du L."/>
            <person name="Sun Y."/>
            <person name="Zhan W."/>
            <person name="Jiang J."/>
            <person name="Wang Q."/>
            <person name="Zhang B."/>
            <person name="Ji P."/>
            <person name="Sakyi L.B."/>
            <person name="Cui X."/>
            <person name="Yuan T."/>
            <person name="Jiang B."/>
            <person name="Yang W."/>
            <person name="Lam T.T.-Y."/>
            <person name="Chang Q."/>
            <person name="Ding S."/>
            <person name="Wang X."/>
            <person name="Zhu J."/>
            <person name="Ruan X."/>
            <person name="Zhao L."/>
            <person name="Wei J."/>
            <person name="Que T."/>
            <person name="Du C."/>
            <person name="Cheng J."/>
            <person name="Dai P."/>
            <person name="Han X."/>
            <person name="Huang E."/>
            <person name="Gao Y."/>
            <person name="Liu J."/>
            <person name="Shao H."/>
            <person name="Ye R."/>
            <person name="Li L."/>
            <person name="Wei W."/>
            <person name="Wang X."/>
            <person name="Wang C."/>
            <person name="Yang T."/>
            <person name="Huo Q."/>
            <person name="Li W."/>
            <person name="Guo W."/>
            <person name="Chen H."/>
            <person name="Zhou L."/>
            <person name="Ni X."/>
            <person name="Tian J."/>
            <person name="Zhou Y."/>
            <person name="Sheng Y."/>
            <person name="Liu T."/>
            <person name="Pan Y."/>
            <person name="Xia L."/>
            <person name="Li J."/>
            <person name="Zhao F."/>
            <person name="Cao W."/>
        </authorList>
    </citation>
    <scope>NUCLEOTIDE SEQUENCE</scope>
    <source>
        <strain evidence="1">Dsil-2018</strain>
    </source>
</reference>
<accession>A0ACB8CC32</accession>
<dbReference type="Proteomes" id="UP000821865">
    <property type="component" value="Chromosome 8"/>
</dbReference>
<dbReference type="EMBL" id="CM023477">
    <property type="protein sequence ID" value="KAH7938429.1"/>
    <property type="molecule type" value="Genomic_DNA"/>
</dbReference>
<name>A0ACB8CC32_DERSI</name>
<protein>
    <submittedName>
        <fullName evidence="1">Uncharacterized protein</fullName>
    </submittedName>
</protein>
<proteinExistence type="predicted"/>
<organism evidence="1 2">
    <name type="scientific">Dermacentor silvarum</name>
    <name type="common">Tick</name>
    <dbReference type="NCBI Taxonomy" id="543639"/>
    <lineage>
        <taxon>Eukaryota</taxon>
        <taxon>Metazoa</taxon>
        <taxon>Ecdysozoa</taxon>
        <taxon>Arthropoda</taxon>
        <taxon>Chelicerata</taxon>
        <taxon>Arachnida</taxon>
        <taxon>Acari</taxon>
        <taxon>Parasitiformes</taxon>
        <taxon>Ixodida</taxon>
        <taxon>Ixodoidea</taxon>
        <taxon>Ixodidae</taxon>
        <taxon>Rhipicephalinae</taxon>
        <taxon>Dermacentor</taxon>
    </lineage>
</organism>
<evidence type="ECO:0000313" key="2">
    <source>
        <dbReference type="Proteomes" id="UP000821865"/>
    </source>
</evidence>
<sequence length="100" mass="11587">MDHQTTTQLPVLYGHIEPQTVPIEIVRKRLDDLRRNQRVFYNSTTRNLPDIHGGSTVTVYDTTHRTWAPAVVTGPAKTPRSYVVATENRQHLRRTRGRLR</sequence>